<accession>A0ACB8ATF3</accession>
<keyword evidence="2" id="KW-1185">Reference proteome</keyword>
<dbReference type="Proteomes" id="UP000790377">
    <property type="component" value="Unassembled WGS sequence"/>
</dbReference>
<comment type="caution">
    <text evidence="1">The sequence shown here is derived from an EMBL/GenBank/DDBJ whole genome shotgun (WGS) entry which is preliminary data.</text>
</comment>
<evidence type="ECO:0000313" key="2">
    <source>
        <dbReference type="Proteomes" id="UP000790377"/>
    </source>
</evidence>
<dbReference type="EMBL" id="MU267592">
    <property type="protein sequence ID" value="KAH7916298.1"/>
    <property type="molecule type" value="Genomic_DNA"/>
</dbReference>
<sequence>MFYKLFNIFVAAPESTPARCHSASNDQVTIHPMMLFGLRVTCLLVAIAARTIARPCTDEPPPPLMFPCTETLPYSKGANWAFKGWRDTVCLGQYSGSHDYFSSYLADQPAHSTNHLAANHSSCQRLSNTAKGLGSFILQAKTPKWVRFYYDANCKNAVLFADSGVGHYHFGQSDVPSRFFSLKAAGSFEIFNKELPVIWPMGLQSQS</sequence>
<reference evidence="1" key="1">
    <citation type="journal article" date="2021" name="New Phytol.">
        <title>Evolutionary innovations through gain and loss of genes in the ectomycorrhizal Boletales.</title>
        <authorList>
            <person name="Wu G."/>
            <person name="Miyauchi S."/>
            <person name="Morin E."/>
            <person name="Kuo A."/>
            <person name="Drula E."/>
            <person name="Varga T."/>
            <person name="Kohler A."/>
            <person name="Feng B."/>
            <person name="Cao Y."/>
            <person name="Lipzen A."/>
            <person name="Daum C."/>
            <person name="Hundley H."/>
            <person name="Pangilinan J."/>
            <person name="Johnson J."/>
            <person name="Barry K."/>
            <person name="LaButti K."/>
            <person name="Ng V."/>
            <person name="Ahrendt S."/>
            <person name="Min B."/>
            <person name="Choi I.G."/>
            <person name="Park H."/>
            <person name="Plett J.M."/>
            <person name="Magnuson J."/>
            <person name="Spatafora J.W."/>
            <person name="Nagy L.G."/>
            <person name="Henrissat B."/>
            <person name="Grigoriev I.V."/>
            <person name="Yang Z.L."/>
            <person name="Xu J."/>
            <person name="Martin F.M."/>
        </authorList>
    </citation>
    <scope>NUCLEOTIDE SEQUENCE</scope>
    <source>
        <strain evidence="1">ATCC 28755</strain>
    </source>
</reference>
<organism evidence="1 2">
    <name type="scientific">Hygrophoropsis aurantiaca</name>
    <dbReference type="NCBI Taxonomy" id="72124"/>
    <lineage>
        <taxon>Eukaryota</taxon>
        <taxon>Fungi</taxon>
        <taxon>Dikarya</taxon>
        <taxon>Basidiomycota</taxon>
        <taxon>Agaricomycotina</taxon>
        <taxon>Agaricomycetes</taxon>
        <taxon>Agaricomycetidae</taxon>
        <taxon>Boletales</taxon>
        <taxon>Coniophorineae</taxon>
        <taxon>Hygrophoropsidaceae</taxon>
        <taxon>Hygrophoropsis</taxon>
    </lineage>
</organism>
<name>A0ACB8ATF3_9AGAM</name>
<gene>
    <name evidence="1" type="ORF">BJ138DRAFT_1140022</name>
</gene>
<evidence type="ECO:0000313" key="1">
    <source>
        <dbReference type="EMBL" id="KAH7916298.1"/>
    </source>
</evidence>
<proteinExistence type="predicted"/>
<protein>
    <submittedName>
        <fullName evidence="1">Uncharacterized protein</fullName>
    </submittedName>
</protein>